<evidence type="ECO:0000256" key="5">
    <source>
        <dbReference type="ARBA" id="ARBA00022741"/>
    </source>
</evidence>
<keyword evidence="5" id="KW-0547">Nucleotide-binding</keyword>
<dbReference type="InterPro" id="IPR050388">
    <property type="entry name" value="ABC_Ni/Peptide_Import"/>
</dbReference>
<dbReference type="GO" id="GO:0005886">
    <property type="term" value="C:plasma membrane"/>
    <property type="evidence" value="ECO:0007669"/>
    <property type="project" value="UniProtKB-SubCell"/>
</dbReference>
<dbReference type="Gene3D" id="3.40.50.300">
    <property type="entry name" value="P-loop containing nucleotide triphosphate hydrolases"/>
    <property type="match status" value="2"/>
</dbReference>
<keyword evidence="6 9" id="KW-0067">ATP-binding</keyword>
<evidence type="ECO:0000313" key="10">
    <source>
        <dbReference type="Proteomes" id="UP000296374"/>
    </source>
</evidence>
<dbReference type="PROSITE" id="PS00211">
    <property type="entry name" value="ABC_TRANSPORTER_1"/>
    <property type="match status" value="1"/>
</dbReference>
<keyword evidence="3" id="KW-0813">Transport</keyword>
<dbReference type="GO" id="GO:0016887">
    <property type="term" value="F:ATP hydrolysis activity"/>
    <property type="evidence" value="ECO:0007669"/>
    <property type="project" value="InterPro"/>
</dbReference>
<dbReference type="AlphaFoldDB" id="A0A4P7HK84"/>
<dbReference type="InterPro" id="IPR017871">
    <property type="entry name" value="ABC_transporter-like_CS"/>
</dbReference>
<dbReference type="PANTHER" id="PTHR43297">
    <property type="entry name" value="OLIGOPEPTIDE TRANSPORT ATP-BINDING PROTEIN APPD"/>
    <property type="match status" value="1"/>
</dbReference>
<evidence type="ECO:0000256" key="1">
    <source>
        <dbReference type="ARBA" id="ARBA00004417"/>
    </source>
</evidence>
<evidence type="ECO:0000256" key="2">
    <source>
        <dbReference type="ARBA" id="ARBA00005417"/>
    </source>
</evidence>
<keyword evidence="4" id="KW-1003">Cell membrane</keyword>
<dbReference type="Pfam" id="PF00005">
    <property type="entry name" value="ABC_tran"/>
    <property type="match status" value="2"/>
</dbReference>
<dbReference type="SUPFAM" id="SSF52540">
    <property type="entry name" value="P-loop containing nucleoside triphosphate hydrolases"/>
    <property type="match status" value="2"/>
</dbReference>
<dbReference type="InterPro" id="IPR003593">
    <property type="entry name" value="AAA+_ATPase"/>
</dbReference>
<organism evidence="9 10">
    <name type="scientific">Paracoccus liaowanqingii</name>
    <dbReference type="NCBI Taxonomy" id="2560053"/>
    <lineage>
        <taxon>Bacteria</taxon>
        <taxon>Pseudomonadati</taxon>
        <taxon>Pseudomonadota</taxon>
        <taxon>Alphaproteobacteria</taxon>
        <taxon>Rhodobacterales</taxon>
        <taxon>Paracoccaceae</taxon>
        <taxon>Paracoccus</taxon>
    </lineage>
</organism>
<dbReference type="InterPro" id="IPR027417">
    <property type="entry name" value="P-loop_NTPase"/>
</dbReference>
<dbReference type="RefSeq" id="WP_135312326.1">
    <property type="nucleotide sequence ID" value="NZ_CP038439.1"/>
</dbReference>
<evidence type="ECO:0000256" key="4">
    <source>
        <dbReference type="ARBA" id="ARBA00022475"/>
    </source>
</evidence>
<dbReference type="GO" id="GO:0005524">
    <property type="term" value="F:ATP binding"/>
    <property type="evidence" value="ECO:0007669"/>
    <property type="project" value="UniProtKB-KW"/>
</dbReference>
<evidence type="ECO:0000256" key="3">
    <source>
        <dbReference type="ARBA" id="ARBA00022448"/>
    </source>
</evidence>
<dbReference type="Proteomes" id="UP000296374">
    <property type="component" value="Chromosome"/>
</dbReference>
<dbReference type="PANTHER" id="PTHR43297:SF7">
    <property type="entry name" value="D,D-DIPEPTIDE TRANSPORT ATP-BINDING PROTEIN DDPD-RELATED"/>
    <property type="match status" value="1"/>
</dbReference>
<feature type="domain" description="ABC transporter" evidence="8">
    <location>
        <begin position="267"/>
        <end position="472"/>
    </location>
</feature>
<reference evidence="10" key="1">
    <citation type="submission" date="2019-03" db="EMBL/GenBank/DDBJ databases">
        <authorList>
            <person name="Li J."/>
        </authorList>
    </citation>
    <scope>NUCLEOTIDE SEQUENCE [LARGE SCALE GENOMIC DNA]</scope>
    <source>
        <strain evidence="10">2251</strain>
    </source>
</reference>
<keyword evidence="7" id="KW-0472">Membrane</keyword>
<comment type="subcellular location">
    <subcellularLocation>
        <location evidence="1">Cell inner membrane</location>
        <topology evidence="1">Peripheral membrane protein</topology>
    </subcellularLocation>
</comment>
<accession>A0A4P7HK84</accession>
<evidence type="ECO:0000256" key="7">
    <source>
        <dbReference type="ARBA" id="ARBA00023136"/>
    </source>
</evidence>
<dbReference type="EMBL" id="CP038439">
    <property type="protein sequence ID" value="QBX34033.1"/>
    <property type="molecule type" value="Genomic_DNA"/>
</dbReference>
<dbReference type="KEGG" id="plia:E4191_04410"/>
<evidence type="ECO:0000259" key="8">
    <source>
        <dbReference type="PROSITE" id="PS50893"/>
    </source>
</evidence>
<comment type="similarity">
    <text evidence="2">Belongs to the ABC transporter superfamily.</text>
</comment>
<name>A0A4P7HK84_9RHOB</name>
<evidence type="ECO:0000256" key="6">
    <source>
        <dbReference type="ARBA" id="ARBA00022840"/>
    </source>
</evidence>
<protein>
    <submittedName>
        <fullName evidence="9">ABC transporter ATP-binding protein</fullName>
    </submittedName>
</protein>
<proteinExistence type="inferred from homology"/>
<dbReference type="InterPro" id="IPR003439">
    <property type="entry name" value="ABC_transporter-like_ATP-bd"/>
</dbReference>
<feature type="domain" description="ABC transporter" evidence="8">
    <location>
        <begin position="5"/>
        <end position="246"/>
    </location>
</feature>
<dbReference type="SMART" id="SM00382">
    <property type="entry name" value="AAA"/>
    <property type="match status" value="2"/>
</dbReference>
<gene>
    <name evidence="9" type="ORF">E4191_04410</name>
</gene>
<evidence type="ECO:0000313" key="9">
    <source>
        <dbReference type="EMBL" id="QBX34033.1"/>
    </source>
</evidence>
<sequence>MTLLLSATDISVHAGDTLLVHPAALSLRAGRPLTILGETGSGKSLLAQALIGTLPDGLTARGRVALGGQVLDAARPAGFRPLWGRLLGVLPQEPWLSLDPLMPAAAQVAEGHAFLRGLSWARARRAAAADLDELGLTGAGGQRPDQLSGGMAQRAAFAAARAGGARIIIADEPTKGLDADRRDEICALLLAGVAQGGGLLTITHDLALARQLGGDLMVVLKGRVIEQGPAARILAAPAHAYTRALIAADPAGWPQGATRAAEGAPVLRAEGLAVSRDGRMLVQGLDLAVHPGQILGVTGPSGCGKSTLGDTLLGLAPADAGRVAKAPGIAAVRYQKLYQDPPSAFPRAVTLGRALADLVGLHRLDGARIAPLLDRLRLSPALLARRPTEVSGGELQRLALLRVLLLDPVFLFADEPTSRLDLITQAEVTALMVEVARETGMGLMIVSHDVQLVARTCDRVVALAGADRARAA</sequence>
<dbReference type="PROSITE" id="PS50893">
    <property type="entry name" value="ABC_TRANSPORTER_2"/>
    <property type="match status" value="2"/>
</dbReference>